<organism evidence="10 11">
    <name type="scientific">Parvularcula mediterranea</name>
    <dbReference type="NCBI Taxonomy" id="2732508"/>
    <lineage>
        <taxon>Bacteria</taxon>
        <taxon>Pseudomonadati</taxon>
        <taxon>Pseudomonadota</taxon>
        <taxon>Alphaproteobacteria</taxon>
        <taxon>Parvularculales</taxon>
        <taxon>Parvularculaceae</taxon>
        <taxon>Parvularcula</taxon>
    </lineage>
</organism>
<evidence type="ECO:0000256" key="5">
    <source>
        <dbReference type="ARBA" id="ARBA00023054"/>
    </source>
</evidence>
<dbReference type="CDD" id="cd03278">
    <property type="entry name" value="ABC_SMC_barmotin"/>
    <property type="match status" value="1"/>
</dbReference>
<feature type="coiled-coil region" evidence="7">
    <location>
        <begin position="625"/>
        <end position="683"/>
    </location>
</feature>
<dbReference type="GO" id="GO:0003677">
    <property type="term" value="F:DNA binding"/>
    <property type="evidence" value="ECO:0007669"/>
    <property type="project" value="UniProtKB-UniRule"/>
</dbReference>
<dbReference type="GO" id="GO:0007062">
    <property type="term" value="P:sister chromatid cohesion"/>
    <property type="evidence" value="ECO:0007669"/>
    <property type="project" value="InterPro"/>
</dbReference>
<feature type="coiled-coil region" evidence="7">
    <location>
        <begin position="854"/>
        <end position="978"/>
    </location>
</feature>
<feature type="compositionally biased region" description="Basic and acidic residues" evidence="8">
    <location>
        <begin position="771"/>
        <end position="791"/>
    </location>
</feature>
<dbReference type="InterPro" id="IPR003395">
    <property type="entry name" value="RecF/RecN/SMC_N"/>
</dbReference>
<proteinExistence type="inferred from homology"/>
<sequence length="1145" mass="125787">MRFERLRLCGFKSFVEPVDIEIRPGLTGVVGPNGCGKSNLVEGLRWLMGANSAKAMRASGMDEVIFAGTAGGRPARSWAEVSLEIDNSSRRAPAQFNDSDQLVVTRRVVRRADGSVSQYSINGKEVRARDVQMLFADASTGATSPALVRQGQISELINAKPTERRRFLEEAAGVTGLAARRHEAQLRLNAAADNIERLDDVIGELDVQSEQLARQARKASKYRALTDDIKDLGKRLGVARVRETYKQHETLERQVGERRGAVADAVEAAAKADRLTTEGLDALEEARSTERDLSLVMTKAEAALRSFETNAAMRKQAAEERERALERFGANEAREQELITEADEAITAASNRIQHLKSAIGEEGDTSQTLEDAAKRADAAAQEAERLFEEAQRVSAERAAEARAAEQQRREAESRVESVRAERSRLSEKLASIPTLDEGALALAAERAETSRIALGEAEELLRVRTTEREEARTKADEAKSSLREAKELLRLLENERKVLAPLIPKVRNEETNGLTALSALSAPEELRAALASALGDALNATIGDEADHAWTEIGTNTDGVPALPAGVMPLAQLLTPPPALLRRFLTIGIVDGKPTDDQLQALAPGQLLLNRQGQLWRWDGYRRLDAANDHLEELLAASARLRALDAEEDEAKKALAQAELDAETAQRLLTEAERAFTEARESQGKAVSEERYAEQALSKLNRDTDAIRLRREGLDEQLATNKIALNEAEMRLSQLGEKSTAPSVDPRALDEARAARDEARRRAGQARGQAAEHRRASTERRDSLRREETQLTAWRDRRGAASTRLDQLTDQRAVLEEEIRNQQPVTDDKEQAEALELAAFEAKGKWEKARDALGDLQQNQSAAEKTRREAEARAATAREALAELGAELKNAKARLDEVLEAANVSIENISALLVATGEGETVDDLARKLEKLERDRERLGAVNLLAADEQEQVNERLETLRRERSDCEAASSQLQTAVNAINREGRQRLLAAFEAVDGHFRELFTSLFGGGEAHLKFVDSDDPLTAGLEIFACPPGKKLQSLSLMSGGEQALTATALIFAAFKTNPAPICVLDEVDAPLDDANVERFCDLLALMAKSSTTRFLVVTHHPLTMSRMDRLFGVTMMERGVSRLFSLDLESARRLAA</sequence>
<comment type="function">
    <text evidence="7">Required for chromosome condensation and partitioning.</text>
</comment>
<gene>
    <name evidence="7" type="primary">smc</name>
    <name evidence="10" type="ORF">HK107_02170</name>
</gene>
<evidence type="ECO:0000313" key="10">
    <source>
        <dbReference type="EMBL" id="NNU15129.1"/>
    </source>
</evidence>
<comment type="caution">
    <text evidence="10">The sequence shown here is derived from an EMBL/GenBank/DDBJ whole genome shotgun (WGS) entry which is preliminary data.</text>
</comment>
<evidence type="ECO:0000256" key="6">
    <source>
        <dbReference type="ARBA" id="ARBA00023125"/>
    </source>
</evidence>
<dbReference type="Pfam" id="PF02463">
    <property type="entry name" value="SMC_N"/>
    <property type="match status" value="1"/>
</dbReference>
<feature type="region of interest" description="Disordered" evidence="8">
    <location>
        <begin position="361"/>
        <end position="424"/>
    </location>
</feature>
<dbReference type="EMBL" id="JABFCX010000002">
    <property type="protein sequence ID" value="NNU15129.1"/>
    <property type="molecule type" value="Genomic_DNA"/>
</dbReference>
<evidence type="ECO:0000256" key="7">
    <source>
        <dbReference type="HAMAP-Rule" id="MF_01894"/>
    </source>
</evidence>
<name>A0A7Y3W442_9PROT</name>
<feature type="compositionally biased region" description="Basic and acidic residues" evidence="8">
    <location>
        <begin position="748"/>
        <end position="762"/>
    </location>
</feature>
<comment type="subunit">
    <text evidence="7">Homodimer.</text>
</comment>
<dbReference type="InterPro" id="IPR024704">
    <property type="entry name" value="SMC"/>
</dbReference>
<dbReference type="GO" id="GO:0005524">
    <property type="term" value="F:ATP binding"/>
    <property type="evidence" value="ECO:0007669"/>
    <property type="project" value="UniProtKB-UniRule"/>
</dbReference>
<feature type="binding site" evidence="7">
    <location>
        <begin position="32"/>
        <end position="39"/>
    </location>
    <ligand>
        <name>ATP</name>
        <dbReference type="ChEBI" id="CHEBI:30616"/>
    </ligand>
</feature>
<accession>A0A7Y3W442</accession>
<dbReference type="Proteomes" id="UP000536835">
    <property type="component" value="Unassembled WGS sequence"/>
</dbReference>
<evidence type="ECO:0000256" key="8">
    <source>
        <dbReference type="SAM" id="MobiDB-lite"/>
    </source>
</evidence>
<dbReference type="RefSeq" id="WP_173196353.1">
    <property type="nucleotide sequence ID" value="NZ_JABFCX010000002.1"/>
</dbReference>
<evidence type="ECO:0000256" key="2">
    <source>
        <dbReference type="ARBA" id="ARBA00022490"/>
    </source>
</evidence>
<keyword evidence="5 7" id="KW-0175">Coiled coil</keyword>
<dbReference type="Gene3D" id="3.40.50.300">
    <property type="entry name" value="P-loop containing nucleotide triphosphate hydrolases"/>
    <property type="match status" value="2"/>
</dbReference>
<dbReference type="HAMAP" id="MF_01894">
    <property type="entry name" value="Smc_prok"/>
    <property type="match status" value="1"/>
</dbReference>
<evidence type="ECO:0000256" key="3">
    <source>
        <dbReference type="ARBA" id="ARBA00022741"/>
    </source>
</evidence>
<comment type="similarity">
    <text evidence="7">Belongs to the SMC family.</text>
</comment>
<dbReference type="SUPFAM" id="SSF52540">
    <property type="entry name" value="P-loop containing nucleoside triphosphate hydrolases"/>
    <property type="match status" value="1"/>
</dbReference>
<protein>
    <recommendedName>
        <fullName evidence="7">Chromosome partition protein Smc</fullName>
    </recommendedName>
</protein>
<keyword evidence="4 7" id="KW-0067">ATP-binding</keyword>
<dbReference type="GO" id="GO:0007059">
    <property type="term" value="P:chromosome segregation"/>
    <property type="evidence" value="ECO:0007669"/>
    <property type="project" value="UniProtKB-UniRule"/>
</dbReference>
<evidence type="ECO:0000256" key="4">
    <source>
        <dbReference type="ARBA" id="ARBA00022840"/>
    </source>
</evidence>
<feature type="compositionally biased region" description="Basic and acidic residues" evidence="8">
    <location>
        <begin position="372"/>
        <end position="424"/>
    </location>
</feature>
<comment type="subcellular location">
    <subcellularLocation>
        <location evidence="1 7">Cytoplasm</location>
    </subcellularLocation>
</comment>
<feature type="domain" description="RecF/RecN/SMC N-terminal" evidence="9">
    <location>
        <begin position="4"/>
        <end position="1130"/>
    </location>
</feature>
<dbReference type="PANTHER" id="PTHR43977">
    <property type="entry name" value="STRUCTURAL MAINTENANCE OF CHROMOSOMES PROTEIN 3"/>
    <property type="match status" value="1"/>
</dbReference>
<dbReference type="PIRSF" id="PIRSF005719">
    <property type="entry name" value="SMC"/>
    <property type="match status" value="1"/>
</dbReference>
<feature type="region of interest" description="Disordered" evidence="8">
    <location>
        <begin position="735"/>
        <end position="791"/>
    </location>
</feature>
<dbReference type="GO" id="GO:0006260">
    <property type="term" value="P:DNA replication"/>
    <property type="evidence" value="ECO:0007669"/>
    <property type="project" value="UniProtKB-UniRule"/>
</dbReference>
<dbReference type="GO" id="GO:0030261">
    <property type="term" value="P:chromosome condensation"/>
    <property type="evidence" value="ECO:0007669"/>
    <property type="project" value="InterPro"/>
</dbReference>
<dbReference type="GO" id="GO:0016887">
    <property type="term" value="F:ATP hydrolysis activity"/>
    <property type="evidence" value="ECO:0007669"/>
    <property type="project" value="InterPro"/>
</dbReference>
<feature type="coiled-coil region" evidence="7">
    <location>
        <begin position="469"/>
        <end position="496"/>
    </location>
</feature>
<keyword evidence="2 7" id="KW-0963">Cytoplasm</keyword>
<dbReference type="AlphaFoldDB" id="A0A7Y3W442"/>
<evidence type="ECO:0000259" key="9">
    <source>
        <dbReference type="Pfam" id="PF02463"/>
    </source>
</evidence>
<dbReference type="GO" id="GO:0005737">
    <property type="term" value="C:cytoplasm"/>
    <property type="evidence" value="ECO:0007669"/>
    <property type="project" value="UniProtKB-SubCell"/>
</dbReference>
<reference evidence="10 11" key="1">
    <citation type="submission" date="2020-05" db="EMBL/GenBank/DDBJ databases">
        <title>Parvularcula mediterraneae sp. nov., isolated from polypropylene straw from shallow seawater of the seashore of Laganas in Zakynthos island, Greece.</title>
        <authorList>
            <person name="Szabo I."/>
            <person name="Al-Omari J."/>
            <person name="Rado J."/>
            <person name="Szerdahelyi G.S."/>
        </authorList>
    </citation>
    <scope>NUCLEOTIDE SEQUENCE [LARGE SCALE GENOMIC DNA]</scope>
    <source>
        <strain evidence="10 11">ZS-1/3</strain>
    </source>
</reference>
<keyword evidence="6 7" id="KW-0238">DNA-binding</keyword>
<evidence type="ECO:0000256" key="1">
    <source>
        <dbReference type="ARBA" id="ARBA00004496"/>
    </source>
</evidence>
<keyword evidence="11" id="KW-1185">Reference proteome</keyword>
<dbReference type="FunFam" id="3.40.50.300:FF:000901">
    <property type="entry name" value="Chromosome partition protein Smc"/>
    <property type="match status" value="1"/>
</dbReference>
<dbReference type="InterPro" id="IPR027417">
    <property type="entry name" value="P-loop_NTPase"/>
</dbReference>
<keyword evidence="3 7" id="KW-0547">Nucleotide-binding</keyword>
<dbReference type="InterPro" id="IPR011890">
    <property type="entry name" value="SMC_prok"/>
</dbReference>
<evidence type="ECO:0000313" key="11">
    <source>
        <dbReference type="Proteomes" id="UP000536835"/>
    </source>
</evidence>
<comment type="domain">
    <text evidence="7">Contains large globular domains required for ATP hydrolysis at each terminus and a third globular domain forming a flexible hinge near the middle of the molecule. These domains are separated by coiled-coil structures.</text>
</comment>